<dbReference type="PROSITE" id="PS51186">
    <property type="entry name" value="GNAT"/>
    <property type="match status" value="1"/>
</dbReference>
<dbReference type="EMBL" id="LT607750">
    <property type="protein sequence ID" value="SCG65580.1"/>
    <property type="molecule type" value="Genomic_DNA"/>
</dbReference>
<evidence type="ECO:0000259" key="1">
    <source>
        <dbReference type="PROSITE" id="PS51186"/>
    </source>
</evidence>
<dbReference type="RefSeq" id="WP_088995194.1">
    <property type="nucleotide sequence ID" value="NZ_LT607750.1"/>
</dbReference>
<dbReference type="InterPro" id="IPR000182">
    <property type="entry name" value="GNAT_dom"/>
</dbReference>
<reference evidence="2 3" key="1">
    <citation type="submission" date="2016-06" db="EMBL/GenBank/DDBJ databases">
        <authorList>
            <person name="Kjaerup R.B."/>
            <person name="Dalgaard T.S."/>
            <person name="Juul-Madsen H.R."/>
        </authorList>
    </citation>
    <scope>NUCLEOTIDE SEQUENCE [LARGE SCALE GENOMIC DNA]</scope>
    <source>
        <strain evidence="2 3">DSM 43904</strain>
    </source>
</reference>
<accession>A0A1C5J4S2</accession>
<dbReference type="SUPFAM" id="SSF55729">
    <property type="entry name" value="Acyl-CoA N-acyltransferases (Nat)"/>
    <property type="match status" value="1"/>
</dbReference>
<dbReference type="Pfam" id="PF13302">
    <property type="entry name" value="Acetyltransf_3"/>
    <property type="match status" value="1"/>
</dbReference>
<proteinExistence type="predicted"/>
<evidence type="ECO:0000313" key="2">
    <source>
        <dbReference type="EMBL" id="SCG65580.1"/>
    </source>
</evidence>
<keyword evidence="2" id="KW-0808">Transferase</keyword>
<dbReference type="Gene3D" id="3.40.630.30">
    <property type="match status" value="1"/>
</dbReference>
<dbReference type="AlphaFoldDB" id="A0A1C5J4S2"/>
<dbReference type="Proteomes" id="UP000198217">
    <property type="component" value="Chromosome I"/>
</dbReference>
<keyword evidence="3" id="KW-1185">Reference proteome</keyword>
<organism evidence="2 3">
    <name type="scientific">Micromonospora echinaurantiaca</name>
    <dbReference type="NCBI Taxonomy" id="47857"/>
    <lineage>
        <taxon>Bacteria</taxon>
        <taxon>Bacillati</taxon>
        <taxon>Actinomycetota</taxon>
        <taxon>Actinomycetes</taxon>
        <taxon>Micromonosporales</taxon>
        <taxon>Micromonosporaceae</taxon>
        <taxon>Micromonospora</taxon>
    </lineage>
</organism>
<feature type="domain" description="N-acetyltransferase" evidence="1">
    <location>
        <begin position="11"/>
        <end position="168"/>
    </location>
</feature>
<dbReference type="GO" id="GO:0016747">
    <property type="term" value="F:acyltransferase activity, transferring groups other than amino-acyl groups"/>
    <property type="evidence" value="ECO:0007669"/>
    <property type="project" value="InterPro"/>
</dbReference>
<name>A0A1C5J4S2_9ACTN</name>
<protein>
    <submittedName>
        <fullName evidence="2">Protein N-acetyltransferase, RimJ/RimL family</fullName>
    </submittedName>
</protein>
<dbReference type="PANTHER" id="PTHR43792:SF1">
    <property type="entry name" value="N-ACETYLTRANSFERASE DOMAIN-CONTAINING PROTEIN"/>
    <property type="match status" value="1"/>
</dbReference>
<dbReference type="InterPro" id="IPR016181">
    <property type="entry name" value="Acyl_CoA_acyltransferase"/>
</dbReference>
<gene>
    <name evidence="2" type="ORF">GA0070609_4067</name>
</gene>
<dbReference type="PANTHER" id="PTHR43792">
    <property type="entry name" value="GNAT FAMILY, PUTATIVE (AFU_ORTHOLOGUE AFUA_3G00765)-RELATED-RELATED"/>
    <property type="match status" value="1"/>
</dbReference>
<evidence type="ECO:0000313" key="3">
    <source>
        <dbReference type="Proteomes" id="UP000198217"/>
    </source>
</evidence>
<sequence length="172" mass="18797">MPTPTLHTDRLLLEPYQPDDAEDFVTLFTDPEVGRFMGDGPLTAEEAGALFGRVFSKVYAADLFDVWAVRRDGRYVGHAEIKRTDQVAGHEIIYALAKPAWGGGLGTELARALVRYGFDTLDLPRVYATVADANHASLALLSKLGFAHERDILEDDASVTRVLVVDRPGPAS</sequence>
<dbReference type="InterPro" id="IPR051531">
    <property type="entry name" value="N-acetyltransferase"/>
</dbReference>